<name>A0A2U2PJC5_9SPHI</name>
<dbReference type="OrthoDB" id="5510929at2"/>
<reference evidence="1 2" key="1">
    <citation type="submission" date="2018-04" db="EMBL/GenBank/DDBJ databases">
        <title>Pedobacter chongqingensis sp. nov., isolated from a rottenly hemp rope.</title>
        <authorList>
            <person name="Cai Y."/>
        </authorList>
    </citation>
    <scope>NUCLEOTIDE SEQUENCE [LARGE SCALE GENOMIC DNA]</scope>
    <source>
        <strain evidence="1 2">FJ4-8</strain>
    </source>
</reference>
<organism evidence="1 2">
    <name type="scientific">Pararcticibacter amylolyticus</name>
    <dbReference type="NCBI Taxonomy" id="2173175"/>
    <lineage>
        <taxon>Bacteria</taxon>
        <taxon>Pseudomonadati</taxon>
        <taxon>Bacteroidota</taxon>
        <taxon>Sphingobacteriia</taxon>
        <taxon>Sphingobacteriales</taxon>
        <taxon>Sphingobacteriaceae</taxon>
        <taxon>Pararcticibacter</taxon>
    </lineage>
</organism>
<accession>A0A2U2PJC5</accession>
<protein>
    <recommendedName>
        <fullName evidence="3">Heme-binding protein HmuY</fullName>
    </recommendedName>
</protein>
<dbReference type="InterPro" id="IPR025921">
    <property type="entry name" value="HmuY"/>
</dbReference>
<gene>
    <name evidence="1" type="ORF">DDR33_07890</name>
</gene>
<dbReference type="CDD" id="cd12105">
    <property type="entry name" value="HmuY"/>
    <property type="match status" value="1"/>
</dbReference>
<dbReference type="Proteomes" id="UP000245647">
    <property type="component" value="Unassembled WGS sequence"/>
</dbReference>
<evidence type="ECO:0008006" key="3">
    <source>
        <dbReference type="Google" id="ProtNLM"/>
    </source>
</evidence>
<evidence type="ECO:0000313" key="1">
    <source>
        <dbReference type="EMBL" id="PWG81362.1"/>
    </source>
</evidence>
<evidence type="ECO:0000313" key="2">
    <source>
        <dbReference type="Proteomes" id="UP000245647"/>
    </source>
</evidence>
<dbReference type="AlphaFoldDB" id="A0A2U2PJC5"/>
<keyword evidence="2" id="KW-1185">Reference proteome</keyword>
<proteinExistence type="predicted"/>
<comment type="caution">
    <text evidence="1">The sequence shown here is derived from an EMBL/GenBank/DDBJ whole genome shotgun (WGS) entry which is preliminary data.</text>
</comment>
<dbReference type="EMBL" id="QEAS01000005">
    <property type="protein sequence ID" value="PWG81362.1"/>
    <property type="molecule type" value="Genomic_DNA"/>
</dbReference>
<sequence>MISCSKDDVQPLLEDGKSTVIYDLAGDTNASMSAGVDGKEKRPFHTFLFRFRDKKQIWIRSGSDSSQYLKTGDWDIAFTGPYNSEIYLNNAENPYNPGYQGPARNTGVVKYDKPYNEVTGAPADSEFEASDIMKIGWSSGDNSSGWFTYSLNSHLAIPLKNRTYVLKLPDGKYAKLELLNVYKGNPPAVTDLYWPAPYLTFRYYVQQDGSRNLDTNKQ</sequence>